<protein>
    <submittedName>
        <fullName evidence="2">Uncharacterized protein</fullName>
    </submittedName>
</protein>
<dbReference type="Proteomes" id="UP001341281">
    <property type="component" value="Chromosome 07"/>
</dbReference>
<sequence length="165" mass="17618">RKIKTVCVGSTCPPTLVPRSVSSRFAYLPLPSPTTPLRIAGALPSSGSSRSRLRLVAGDPSPPPPPPPPREKRSALAKPIESFLVFSRRFLLLQARRAYSAASQPVQRRRASSGVAVWGCSGGGANQAGCMPRPSNERSRPHPVSDIDASDDGNQQLLTTRPDQT</sequence>
<feature type="non-terminal residue" evidence="2">
    <location>
        <position position="165"/>
    </location>
</feature>
<feature type="compositionally biased region" description="Basic and acidic residues" evidence="1">
    <location>
        <begin position="135"/>
        <end position="145"/>
    </location>
</feature>
<reference evidence="2 3" key="1">
    <citation type="submission" date="2024-02" db="EMBL/GenBank/DDBJ databases">
        <title>High-quality chromosome-scale genome assembly of Pensacola bahiagrass (Paspalum notatum Flugge var. saurae).</title>
        <authorList>
            <person name="Vega J.M."/>
            <person name="Podio M."/>
            <person name="Orjuela J."/>
            <person name="Siena L.A."/>
            <person name="Pessino S.C."/>
            <person name="Combes M.C."/>
            <person name="Mariac C."/>
            <person name="Albertini E."/>
            <person name="Pupilli F."/>
            <person name="Ortiz J.P.A."/>
            <person name="Leblanc O."/>
        </authorList>
    </citation>
    <scope>NUCLEOTIDE SEQUENCE [LARGE SCALE GENOMIC DNA]</scope>
    <source>
        <strain evidence="2">R1</strain>
        <tissue evidence="2">Leaf</tissue>
    </source>
</reference>
<evidence type="ECO:0000313" key="2">
    <source>
        <dbReference type="EMBL" id="WVZ83097.1"/>
    </source>
</evidence>
<feature type="region of interest" description="Disordered" evidence="1">
    <location>
        <begin position="38"/>
        <end position="75"/>
    </location>
</feature>
<feature type="region of interest" description="Disordered" evidence="1">
    <location>
        <begin position="122"/>
        <end position="165"/>
    </location>
</feature>
<name>A0AAQ3X2G0_PASNO</name>
<dbReference type="EMBL" id="CP144751">
    <property type="protein sequence ID" value="WVZ83097.1"/>
    <property type="molecule type" value="Genomic_DNA"/>
</dbReference>
<proteinExistence type="predicted"/>
<dbReference type="EMBL" id="CP144751">
    <property type="protein sequence ID" value="WVZ83096.1"/>
    <property type="molecule type" value="Genomic_DNA"/>
</dbReference>
<organism evidence="2 3">
    <name type="scientific">Paspalum notatum var. saurae</name>
    <dbReference type="NCBI Taxonomy" id="547442"/>
    <lineage>
        <taxon>Eukaryota</taxon>
        <taxon>Viridiplantae</taxon>
        <taxon>Streptophyta</taxon>
        <taxon>Embryophyta</taxon>
        <taxon>Tracheophyta</taxon>
        <taxon>Spermatophyta</taxon>
        <taxon>Magnoliopsida</taxon>
        <taxon>Liliopsida</taxon>
        <taxon>Poales</taxon>
        <taxon>Poaceae</taxon>
        <taxon>PACMAD clade</taxon>
        <taxon>Panicoideae</taxon>
        <taxon>Andropogonodae</taxon>
        <taxon>Paspaleae</taxon>
        <taxon>Paspalinae</taxon>
        <taxon>Paspalum</taxon>
    </lineage>
</organism>
<feature type="compositionally biased region" description="Low complexity" evidence="1">
    <location>
        <begin position="40"/>
        <end position="58"/>
    </location>
</feature>
<evidence type="ECO:0000256" key="1">
    <source>
        <dbReference type="SAM" id="MobiDB-lite"/>
    </source>
</evidence>
<evidence type="ECO:0000313" key="3">
    <source>
        <dbReference type="Proteomes" id="UP001341281"/>
    </source>
</evidence>
<feature type="compositionally biased region" description="Polar residues" evidence="1">
    <location>
        <begin position="152"/>
        <end position="165"/>
    </location>
</feature>
<accession>A0AAQ3X2G0</accession>
<keyword evidence="3" id="KW-1185">Reference proteome</keyword>
<gene>
    <name evidence="2" type="ORF">U9M48_030275</name>
</gene>
<dbReference type="AlphaFoldDB" id="A0AAQ3X2G0"/>